<dbReference type="Gene3D" id="3.40.50.720">
    <property type="entry name" value="NAD(P)-binding Rossmann-like Domain"/>
    <property type="match status" value="1"/>
</dbReference>
<accession>A0A7C9HC46</accession>
<evidence type="ECO:0000313" key="2">
    <source>
        <dbReference type="EMBL" id="MTJ04905.1"/>
    </source>
</evidence>
<dbReference type="GO" id="GO:0008641">
    <property type="term" value="F:ubiquitin-like modifier activating enzyme activity"/>
    <property type="evidence" value="ECO:0007669"/>
    <property type="project" value="InterPro"/>
</dbReference>
<dbReference type="Proteomes" id="UP000483078">
    <property type="component" value="Unassembled WGS sequence"/>
</dbReference>
<dbReference type="InterPro" id="IPR035985">
    <property type="entry name" value="Ubiquitin-activating_enz"/>
</dbReference>
<comment type="caution">
    <text evidence="2">The sequence shown here is derived from an EMBL/GenBank/DDBJ whole genome shotgun (WGS) entry which is preliminary data.</text>
</comment>
<dbReference type="PANTHER" id="PTHR10953:SF102">
    <property type="entry name" value="ADENYLYLTRANSFERASE AND SULFURTRANSFERASE MOCS3"/>
    <property type="match status" value="1"/>
</dbReference>
<name>A0A7C9HC46_9RHOB</name>
<dbReference type="GO" id="GO:0004792">
    <property type="term" value="F:thiosulfate-cyanide sulfurtransferase activity"/>
    <property type="evidence" value="ECO:0007669"/>
    <property type="project" value="TreeGrafter"/>
</dbReference>
<evidence type="ECO:0000313" key="3">
    <source>
        <dbReference type="Proteomes" id="UP000483078"/>
    </source>
</evidence>
<dbReference type="InterPro" id="IPR045886">
    <property type="entry name" value="ThiF/MoeB/HesA"/>
</dbReference>
<dbReference type="InterPro" id="IPR000594">
    <property type="entry name" value="ThiF_NAD_FAD-bd"/>
</dbReference>
<organism evidence="2 3">
    <name type="scientific">Sediminimonas qiaohouensis</name>
    <dbReference type="NCBI Taxonomy" id="552061"/>
    <lineage>
        <taxon>Bacteria</taxon>
        <taxon>Pseudomonadati</taxon>
        <taxon>Pseudomonadota</taxon>
        <taxon>Alphaproteobacteria</taxon>
        <taxon>Rhodobacterales</taxon>
        <taxon>Roseobacteraceae</taxon>
        <taxon>Sediminimonas</taxon>
    </lineage>
</organism>
<gene>
    <name evidence="2" type="ORF">FH759_09470</name>
</gene>
<dbReference type="GO" id="GO:0005737">
    <property type="term" value="C:cytoplasm"/>
    <property type="evidence" value="ECO:0007669"/>
    <property type="project" value="TreeGrafter"/>
</dbReference>
<reference evidence="2 3" key="1">
    <citation type="submission" date="2019-06" db="EMBL/GenBank/DDBJ databases">
        <title>Enrichment of Autotrophic Halophilic Microorganisms from Red Sea Brine Pool Using Microbial Electrosynthesis System.</title>
        <authorList>
            <person name="Alqahtani M.F."/>
            <person name="Bajracharya S."/>
            <person name="Katuri K.P."/>
            <person name="Ali M."/>
            <person name="Saikaly P.E."/>
        </authorList>
    </citation>
    <scope>NUCLEOTIDE SEQUENCE [LARGE SCALE GENOMIC DNA]</scope>
    <source>
        <strain evidence="2">MES6</strain>
    </source>
</reference>
<dbReference type="SUPFAM" id="SSF69572">
    <property type="entry name" value="Activating enzymes of the ubiquitin-like proteins"/>
    <property type="match status" value="1"/>
</dbReference>
<dbReference type="AlphaFoldDB" id="A0A7C9HC46"/>
<feature type="domain" description="THIF-type NAD/FAD binding fold" evidence="1">
    <location>
        <begin position="10"/>
        <end position="233"/>
    </location>
</feature>
<proteinExistence type="predicted"/>
<sequence length="333" mass="34473">MDRGDTMSRYARQAAVPEMGAEGQARLRAATALIIGAGGLAAPVLQYLVGAGVGHIRLVDPDRVEESNLHRQTLFRAADIGLPKAEQAARATAGLNPDCRVEPLMCALGPANAAVLAQGADMVLDCADSFAVSYILSDLCHARRLPLISASVIGCAGYAGGFCGGAPSLRAVFPDLPQRLGSCAEDGVLGPVVGVIGSLQAQMALAVAAGMAPTPLGWIASFDAATHRFGGFRFDGAPEPQWQPRFIDPAQIGAGDYVVDLRTPSEGPLVRPDAERLPPDAFGPGGPCPAPGQRAVFCCRSGLRSWAAAERLAARWDGEITLVALGDPTGETL</sequence>
<dbReference type="GO" id="GO:0016779">
    <property type="term" value="F:nucleotidyltransferase activity"/>
    <property type="evidence" value="ECO:0007669"/>
    <property type="project" value="TreeGrafter"/>
</dbReference>
<protein>
    <submittedName>
        <fullName evidence="2">HesA/MoeB/ThiF family protein</fullName>
    </submittedName>
</protein>
<dbReference type="PANTHER" id="PTHR10953">
    <property type="entry name" value="UBIQUITIN-ACTIVATING ENZYME E1"/>
    <property type="match status" value="1"/>
</dbReference>
<dbReference type="Pfam" id="PF00899">
    <property type="entry name" value="ThiF"/>
    <property type="match status" value="1"/>
</dbReference>
<dbReference type="CDD" id="cd00757">
    <property type="entry name" value="ThiF_MoeB_HesA_family"/>
    <property type="match status" value="1"/>
</dbReference>
<dbReference type="EMBL" id="VENJ01000012">
    <property type="protein sequence ID" value="MTJ04905.1"/>
    <property type="molecule type" value="Genomic_DNA"/>
</dbReference>
<evidence type="ECO:0000259" key="1">
    <source>
        <dbReference type="Pfam" id="PF00899"/>
    </source>
</evidence>